<keyword evidence="4" id="KW-1185">Reference proteome</keyword>
<accession>E0U8J9</accession>
<dbReference type="SMART" id="SM01080">
    <property type="entry name" value="CHASE2"/>
    <property type="match status" value="1"/>
</dbReference>
<dbReference type="Gene3D" id="3.40.50.300">
    <property type="entry name" value="P-loop containing nucleotide triphosphate hydrolases"/>
    <property type="match status" value="1"/>
</dbReference>
<dbReference type="SUPFAM" id="SSF52540">
    <property type="entry name" value="P-loop containing nucleoside triphosphate hydrolases"/>
    <property type="match status" value="1"/>
</dbReference>
<keyword evidence="1" id="KW-0472">Membrane</keyword>
<dbReference type="Pfam" id="PF05226">
    <property type="entry name" value="CHASE2"/>
    <property type="match status" value="1"/>
</dbReference>
<feature type="transmembrane region" description="Helical" evidence="1">
    <location>
        <begin position="728"/>
        <end position="749"/>
    </location>
</feature>
<keyword evidence="1" id="KW-0812">Transmembrane</keyword>
<feature type="transmembrane region" description="Helical" evidence="1">
    <location>
        <begin position="692"/>
        <end position="716"/>
    </location>
</feature>
<dbReference type="InterPro" id="IPR027417">
    <property type="entry name" value="P-loop_NTPase"/>
</dbReference>
<dbReference type="eggNOG" id="COG1672">
    <property type="taxonomic scope" value="Bacteria"/>
</dbReference>
<sequence length="781" mass="89041">MNFNSHSFYPYQPGGSLPPDSPTYVVRQADLELYNALLAGEYCYILNARQMGKSSLRIQTMRKLEANGFACAEIELSGIGSQQITPNQWYGGILQELASGFNLNFNRRVWCREREDLSPIQRLSEFIETVLLEQITQPLVIFIDEIDSVLSLQFPTDEFFALIRHCYDKRAKNSQYKRLSFVLLGVATPSDLITDPNSTPFNIGRAIDLKGFKIEEISPLALGFIGKADQPKAVLKEILYWSGGQPFLTQKICWLAIKSASFILAGKEKIQVKELVNQQIIEHWESQDEPEHLRTIRDRLLRTAGSQVTLLKLYQQILKRGKITAKDNLHQMELRLTGLVTKQQGELVIKNPIYQLVFNQNWVAQQLQILEGKPTSLSLITVAFSSIFIALLVLGMRWLGIFQSWELKSLDQMMNLLPPETPDERLLIVGADEKDLRLYGHPIPDNILAKLLAQLNQYQPYTIGLDIVRDQPVPPGYQDLSRVFKTSKNLVAGCAFGGNNPNQRIKHPPLIPLEQIGFIDVYSEDSQYNNQDYTVRRYLLSRSSNPENSSSICNTPYSFGWQLTYRYLKNKNIPVTVVGDNWKFGDLLILRLQPHSGGYQKIDARGNQILLRYRKTPDPQKIAPQLSFREVLNKTAKLKPNLVKNRVVLIGVVAASVPDPHDTPYGRIRGLYVHAHLVSQLLSAVEDKHRSLIWWFPWWGDALWIMLWSLTAGLWIRWHQKPLAQSIALGFSIVLLYGCCWFGLIQAAWFPFIPSLLALIVTGISLIGMQIFLRQRDNDNL</sequence>
<dbReference type="EMBL" id="CP002198">
    <property type="protein sequence ID" value="ADN13745.1"/>
    <property type="molecule type" value="Genomic_DNA"/>
</dbReference>
<dbReference type="OrthoDB" id="580957at2"/>
<dbReference type="AlphaFoldDB" id="E0U8J9"/>
<name>E0U8J9_GLOV7</name>
<dbReference type="KEGG" id="cyj:Cyan7822_1758"/>
<protein>
    <submittedName>
        <fullName evidence="3">Putative Chase2 sensor protein</fullName>
    </submittedName>
</protein>
<dbReference type="HOGENOM" id="CLU_319554_0_0_3"/>
<evidence type="ECO:0000259" key="2">
    <source>
        <dbReference type="SMART" id="SM01080"/>
    </source>
</evidence>
<dbReference type="Proteomes" id="UP000008206">
    <property type="component" value="Chromosome"/>
</dbReference>
<feature type="transmembrane region" description="Helical" evidence="1">
    <location>
        <begin position="755"/>
        <end position="773"/>
    </location>
</feature>
<evidence type="ECO:0000313" key="3">
    <source>
        <dbReference type="EMBL" id="ADN13745.1"/>
    </source>
</evidence>
<organism evidence="3 4">
    <name type="scientific">Gloeothece verrucosa (strain PCC 7822)</name>
    <name type="common">Cyanothece sp. (strain PCC 7822)</name>
    <dbReference type="NCBI Taxonomy" id="497965"/>
    <lineage>
        <taxon>Bacteria</taxon>
        <taxon>Bacillati</taxon>
        <taxon>Cyanobacteriota</taxon>
        <taxon>Cyanophyceae</taxon>
        <taxon>Oscillatoriophycideae</taxon>
        <taxon>Chroococcales</taxon>
        <taxon>Aphanothecaceae</taxon>
        <taxon>Gloeothece</taxon>
        <taxon>Gloeothece verrucosa</taxon>
    </lineage>
</organism>
<keyword evidence="1" id="KW-1133">Transmembrane helix</keyword>
<feature type="domain" description="CHASE2" evidence="2">
    <location>
        <begin position="402"/>
        <end position="715"/>
    </location>
</feature>
<gene>
    <name evidence="3" type="ordered locus">Cyan7822_1758</name>
</gene>
<dbReference type="STRING" id="497965.Cyan7822_1758"/>
<dbReference type="InterPro" id="IPR007890">
    <property type="entry name" value="CHASE2"/>
</dbReference>
<evidence type="ECO:0000256" key="1">
    <source>
        <dbReference type="SAM" id="Phobius"/>
    </source>
</evidence>
<dbReference type="RefSeq" id="WP_013321852.1">
    <property type="nucleotide sequence ID" value="NC_014501.1"/>
</dbReference>
<evidence type="ECO:0000313" key="4">
    <source>
        <dbReference type="Proteomes" id="UP000008206"/>
    </source>
</evidence>
<dbReference type="Pfam" id="PF14516">
    <property type="entry name" value="AAA_35"/>
    <property type="match status" value="1"/>
</dbReference>
<dbReference type="eggNOG" id="COG4252">
    <property type="taxonomic scope" value="Bacteria"/>
</dbReference>
<proteinExistence type="predicted"/>
<reference evidence="4" key="1">
    <citation type="journal article" date="2011" name="MBio">
        <title>Novel metabolic attributes of the genus Cyanothece, comprising a group of unicellular nitrogen-fixing Cyanobacteria.</title>
        <authorList>
            <person name="Bandyopadhyay A."/>
            <person name="Elvitigala T."/>
            <person name="Welsh E."/>
            <person name="Stockel J."/>
            <person name="Liberton M."/>
            <person name="Min H."/>
            <person name="Sherman L.A."/>
            <person name="Pakrasi H.B."/>
        </authorList>
    </citation>
    <scope>NUCLEOTIDE SEQUENCE [LARGE SCALE GENOMIC DNA]</scope>
    <source>
        <strain evidence="4">PCC 7822</strain>
    </source>
</reference>